<dbReference type="STRING" id="700598.Niako_2647"/>
<dbReference type="AlphaFoldDB" id="G8TR72"/>
<evidence type="ECO:0000313" key="1">
    <source>
        <dbReference type="EMBL" id="AEV98986.1"/>
    </source>
</evidence>
<sequence length="53" mass="6151">MSKLNSLFISLCTLLPLTIIAQKEASGSYLIQYFTDGKKRIFLRQQQNPFHTF</sequence>
<name>G8TR72_NIAKG</name>
<evidence type="ECO:0000313" key="2">
    <source>
        <dbReference type="Proteomes" id="UP000005438"/>
    </source>
</evidence>
<dbReference type="KEGG" id="nko:Niako_2647"/>
<protein>
    <submittedName>
        <fullName evidence="1">Uncharacterized protein</fullName>
    </submittedName>
</protein>
<gene>
    <name evidence="1" type="ordered locus">Niako_2647</name>
</gene>
<dbReference type="Proteomes" id="UP000005438">
    <property type="component" value="Chromosome"/>
</dbReference>
<dbReference type="EMBL" id="CP003178">
    <property type="protein sequence ID" value="AEV98986.1"/>
    <property type="molecule type" value="Genomic_DNA"/>
</dbReference>
<dbReference type="HOGENOM" id="CLU_3063926_0_0_10"/>
<proteinExistence type="predicted"/>
<organism evidence="1 2">
    <name type="scientific">Niastella koreensis (strain DSM 17620 / KACC 11465 / NBRC 106392 / GR20-10)</name>
    <dbReference type="NCBI Taxonomy" id="700598"/>
    <lineage>
        <taxon>Bacteria</taxon>
        <taxon>Pseudomonadati</taxon>
        <taxon>Bacteroidota</taxon>
        <taxon>Chitinophagia</taxon>
        <taxon>Chitinophagales</taxon>
        <taxon>Chitinophagaceae</taxon>
        <taxon>Niastella</taxon>
    </lineage>
</organism>
<reference evidence="1 2" key="1">
    <citation type="submission" date="2011-12" db="EMBL/GenBank/DDBJ databases">
        <title>The complete genome of Niastella koreensis GR20-10.</title>
        <authorList>
            <consortium name="US DOE Joint Genome Institute (JGI-PGF)"/>
            <person name="Lucas S."/>
            <person name="Han J."/>
            <person name="Lapidus A."/>
            <person name="Bruce D."/>
            <person name="Goodwin L."/>
            <person name="Pitluck S."/>
            <person name="Peters L."/>
            <person name="Kyrpides N."/>
            <person name="Mavromatis K."/>
            <person name="Ivanova N."/>
            <person name="Mikhailova N."/>
            <person name="Davenport K."/>
            <person name="Saunders E."/>
            <person name="Detter J.C."/>
            <person name="Tapia R."/>
            <person name="Han C."/>
            <person name="Land M."/>
            <person name="Hauser L."/>
            <person name="Markowitz V."/>
            <person name="Cheng J.-F."/>
            <person name="Hugenholtz P."/>
            <person name="Woyke T."/>
            <person name="Wu D."/>
            <person name="Tindall B."/>
            <person name="Pomrenke H."/>
            <person name="Brambilla E."/>
            <person name="Klenk H.-P."/>
            <person name="Eisen J.A."/>
        </authorList>
    </citation>
    <scope>NUCLEOTIDE SEQUENCE [LARGE SCALE GENOMIC DNA]</scope>
    <source>
        <strain evidence="2">DSM 17620 / KACC 11465 / NBRC 106392 / GR20-10</strain>
    </source>
</reference>
<accession>G8TR72</accession>